<keyword evidence="7" id="KW-0812">Transmembrane</keyword>
<comment type="subcellular location">
    <subcellularLocation>
        <location evidence="1">Secreted</location>
        <location evidence="1">Cell wall</location>
        <topology evidence="1">Peptidoglycan-anchor</topology>
    </subcellularLocation>
</comment>
<evidence type="ECO:0000256" key="1">
    <source>
        <dbReference type="ARBA" id="ARBA00004168"/>
    </source>
</evidence>
<comment type="caution">
    <text evidence="10">The sequence shown here is derived from an EMBL/GenBank/DDBJ whole genome shotgun (WGS) entry which is preliminary data.</text>
</comment>
<dbReference type="InterPro" id="IPR019931">
    <property type="entry name" value="LPXTG_anchor"/>
</dbReference>
<keyword evidence="4 8" id="KW-0732">Signal</keyword>
<evidence type="ECO:0000256" key="7">
    <source>
        <dbReference type="SAM" id="Phobius"/>
    </source>
</evidence>
<keyword evidence="7" id="KW-0472">Membrane</keyword>
<organism evidence="10 11">
    <name type="scientific">Scopulibacillus darangshiensis</name>
    <dbReference type="NCBI Taxonomy" id="442528"/>
    <lineage>
        <taxon>Bacteria</taxon>
        <taxon>Bacillati</taxon>
        <taxon>Bacillota</taxon>
        <taxon>Bacilli</taxon>
        <taxon>Bacillales</taxon>
        <taxon>Sporolactobacillaceae</taxon>
        <taxon>Scopulibacillus</taxon>
    </lineage>
</organism>
<keyword evidence="7" id="KW-1133">Transmembrane helix</keyword>
<sequence>MAKKFLTSLLSLAFLTFVMFNNINTADAAGDKDCKDFSGDHKAVMEYWYSHHYTAENDPERLDGWGNKVDDGIPCEVSKDEYNAFLASKKADKSDKDDKASTSDDKATTSKDNTSDKTAANTSDDKSNTDSSSTSSDNDEGGSLPNTATHYPTMILVGAIIAFLGALLFFRKRAVN</sequence>
<keyword evidence="11" id="KW-1185">Reference proteome</keyword>
<feature type="transmembrane region" description="Helical" evidence="7">
    <location>
        <begin position="151"/>
        <end position="170"/>
    </location>
</feature>
<feature type="region of interest" description="Disordered" evidence="6">
    <location>
        <begin position="89"/>
        <end position="145"/>
    </location>
</feature>
<evidence type="ECO:0000256" key="8">
    <source>
        <dbReference type="SAM" id="SignalP"/>
    </source>
</evidence>
<evidence type="ECO:0000256" key="3">
    <source>
        <dbReference type="ARBA" id="ARBA00022525"/>
    </source>
</evidence>
<feature type="chain" id="PRO_5020639148" evidence="8">
    <location>
        <begin position="29"/>
        <end position="176"/>
    </location>
</feature>
<evidence type="ECO:0000256" key="4">
    <source>
        <dbReference type="ARBA" id="ARBA00022729"/>
    </source>
</evidence>
<reference evidence="10 11" key="1">
    <citation type="submission" date="2019-03" db="EMBL/GenBank/DDBJ databases">
        <title>Genomic Encyclopedia of Type Strains, Phase IV (KMG-IV): sequencing the most valuable type-strain genomes for metagenomic binning, comparative biology and taxonomic classification.</title>
        <authorList>
            <person name="Goeker M."/>
        </authorList>
    </citation>
    <scope>NUCLEOTIDE SEQUENCE [LARGE SCALE GENOMIC DNA]</scope>
    <source>
        <strain evidence="10 11">DSM 19377</strain>
    </source>
</reference>
<evidence type="ECO:0000256" key="2">
    <source>
        <dbReference type="ARBA" id="ARBA00022512"/>
    </source>
</evidence>
<dbReference type="AlphaFoldDB" id="A0A4V2SLV5"/>
<gene>
    <name evidence="10" type="ORF">EV207_1229</name>
</gene>
<feature type="compositionally biased region" description="Basic and acidic residues" evidence="6">
    <location>
        <begin position="89"/>
        <end position="115"/>
    </location>
</feature>
<evidence type="ECO:0000313" key="10">
    <source>
        <dbReference type="EMBL" id="TCP24906.1"/>
    </source>
</evidence>
<evidence type="ECO:0000256" key="5">
    <source>
        <dbReference type="ARBA" id="ARBA00023088"/>
    </source>
</evidence>
<dbReference type="NCBIfam" id="TIGR01167">
    <property type="entry name" value="LPXTG_anchor"/>
    <property type="match status" value="1"/>
</dbReference>
<feature type="domain" description="Gram-positive cocci surface proteins LPxTG" evidence="9">
    <location>
        <begin position="137"/>
        <end position="175"/>
    </location>
</feature>
<proteinExistence type="predicted"/>
<evidence type="ECO:0000256" key="6">
    <source>
        <dbReference type="SAM" id="MobiDB-lite"/>
    </source>
</evidence>
<protein>
    <submittedName>
        <fullName evidence="10">LPXTG-motif cell wall-anchored protein</fullName>
    </submittedName>
</protein>
<feature type="signal peptide" evidence="8">
    <location>
        <begin position="1"/>
        <end position="28"/>
    </location>
</feature>
<keyword evidence="3" id="KW-0964">Secreted</keyword>
<dbReference type="RefSeq" id="WP_132746808.1">
    <property type="nucleotide sequence ID" value="NZ_SLXK01000022.1"/>
</dbReference>
<keyword evidence="2" id="KW-0134">Cell wall</keyword>
<dbReference type="OrthoDB" id="565380at2"/>
<evidence type="ECO:0000259" key="9">
    <source>
        <dbReference type="Pfam" id="PF00746"/>
    </source>
</evidence>
<dbReference type="Proteomes" id="UP000295416">
    <property type="component" value="Unassembled WGS sequence"/>
</dbReference>
<dbReference type="Pfam" id="PF00746">
    <property type="entry name" value="Gram_pos_anchor"/>
    <property type="match status" value="1"/>
</dbReference>
<keyword evidence="5" id="KW-0572">Peptidoglycan-anchor</keyword>
<dbReference type="EMBL" id="SLXK01000022">
    <property type="protein sequence ID" value="TCP24906.1"/>
    <property type="molecule type" value="Genomic_DNA"/>
</dbReference>
<name>A0A4V2SLV5_9BACL</name>
<accession>A0A4V2SLV5</accession>
<evidence type="ECO:0000313" key="11">
    <source>
        <dbReference type="Proteomes" id="UP000295416"/>
    </source>
</evidence>